<sequence length="562" mass="63075">MSSPIGTTGGAAQKKRVAIVGAGAAGMSAAYAMSLHPDRFLVTVFEQSSSAGGMATSIPVNQSAYGATYINDGVQGASPVFFNTYAMFDRLGFKASPVRMQVSFGRDKEKEFWSNVFPSRVIDRFGPDIKKFGKVLRIIKALEPLFALISVRAMLKIFRFSKDFGEVIVYPLVALFFGTGNQTPFISSAILERVFMDPSMRLFEYSPDSFLASIPEMCSFPRLSLLYSAWTKEVTSRGNVVVRTERQVTRVIRGARSAQVEPTIGLLGKDGKRKINVQLWSRSTSGVDNSQQVKEPTGKEEREEFDELVMAVDADSALKILGLDAGWMERRVLGNVKYLWDISVTHNDVAYMNKYYRLKYAPSLNSTRTDEEARKGYEFAEKEFAPLYFIRSYPGDREKVEMSFDLTNYQAQFKGETEYGPRASEDAVPPPGSPPVLEKHIFQTIFLDHDGTSDKWSRGDIAKDKVISEKWWKQQSHRWQHYAGTVPWMMAINGKNHTVYAGAWTVLNMHEIAVVSGLAAAYQLGADYPFKDNEDCKRLFRLCLGASHASRMRAKDRKGVFV</sequence>
<proteinExistence type="predicted"/>
<dbReference type="EMBL" id="MU266489">
    <property type="protein sequence ID" value="KAH7922328.1"/>
    <property type="molecule type" value="Genomic_DNA"/>
</dbReference>
<evidence type="ECO:0000313" key="1">
    <source>
        <dbReference type="EMBL" id="KAH7922328.1"/>
    </source>
</evidence>
<reference evidence="1" key="1">
    <citation type="journal article" date="2021" name="New Phytol.">
        <title>Evolutionary innovations through gain and loss of genes in the ectomycorrhizal Boletales.</title>
        <authorList>
            <person name="Wu G."/>
            <person name="Miyauchi S."/>
            <person name="Morin E."/>
            <person name="Kuo A."/>
            <person name="Drula E."/>
            <person name="Varga T."/>
            <person name="Kohler A."/>
            <person name="Feng B."/>
            <person name="Cao Y."/>
            <person name="Lipzen A."/>
            <person name="Daum C."/>
            <person name="Hundley H."/>
            <person name="Pangilinan J."/>
            <person name="Johnson J."/>
            <person name="Barry K."/>
            <person name="LaButti K."/>
            <person name="Ng V."/>
            <person name="Ahrendt S."/>
            <person name="Min B."/>
            <person name="Choi I.G."/>
            <person name="Park H."/>
            <person name="Plett J.M."/>
            <person name="Magnuson J."/>
            <person name="Spatafora J.W."/>
            <person name="Nagy L.G."/>
            <person name="Henrissat B."/>
            <person name="Grigoriev I.V."/>
            <person name="Yang Z.L."/>
            <person name="Xu J."/>
            <person name="Martin F.M."/>
        </authorList>
    </citation>
    <scope>NUCLEOTIDE SEQUENCE</scope>
    <source>
        <strain evidence="1">KUC20120723A-06</strain>
    </source>
</reference>
<comment type="caution">
    <text evidence="1">The sequence shown here is derived from an EMBL/GenBank/DDBJ whole genome shotgun (WGS) entry which is preliminary data.</text>
</comment>
<organism evidence="1 2">
    <name type="scientific">Leucogyrophana mollusca</name>
    <dbReference type="NCBI Taxonomy" id="85980"/>
    <lineage>
        <taxon>Eukaryota</taxon>
        <taxon>Fungi</taxon>
        <taxon>Dikarya</taxon>
        <taxon>Basidiomycota</taxon>
        <taxon>Agaricomycotina</taxon>
        <taxon>Agaricomycetes</taxon>
        <taxon>Agaricomycetidae</taxon>
        <taxon>Boletales</taxon>
        <taxon>Boletales incertae sedis</taxon>
        <taxon>Leucogyrophana</taxon>
    </lineage>
</organism>
<dbReference type="Proteomes" id="UP000790709">
    <property type="component" value="Unassembled WGS sequence"/>
</dbReference>
<protein>
    <submittedName>
        <fullName evidence="1">Uncharacterized protein</fullName>
    </submittedName>
</protein>
<accession>A0ACB8BBI8</accession>
<evidence type="ECO:0000313" key="2">
    <source>
        <dbReference type="Proteomes" id="UP000790709"/>
    </source>
</evidence>
<gene>
    <name evidence="1" type="ORF">BV22DRAFT_1113952</name>
</gene>
<keyword evidence="2" id="KW-1185">Reference proteome</keyword>
<name>A0ACB8BBI8_9AGAM</name>